<evidence type="ECO:0000256" key="1">
    <source>
        <dbReference type="SAM" id="MobiDB-lite"/>
    </source>
</evidence>
<name>A0AAV5MV80_9ROSI</name>
<proteinExistence type="predicted"/>
<evidence type="ECO:0000313" key="3">
    <source>
        <dbReference type="Proteomes" id="UP001054252"/>
    </source>
</evidence>
<feature type="region of interest" description="Disordered" evidence="1">
    <location>
        <begin position="1"/>
        <end position="34"/>
    </location>
</feature>
<sequence length="52" mass="6047">MKSQHNKGSDVDHRGSLNSFEKAEEKKVEDQEKRSEFAEFVYSVSLSLDWGR</sequence>
<feature type="compositionally biased region" description="Basic and acidic residues" evidence="1">
    <location>
        <begin position="7"/>
        <end position="34"/>
    </location>
</feature>
<reference evidence="2 3" key="1">
    <citation type="journal article" date="2021" name="Commun. Biol.">
        <title>The genome of Shorea leprosula (Dipterocarpaceae) highlights the ecological relevance of drought in aseasonal tropical rainforests.</title>
        <authorList>
            <person name="Ng K.K.S."/>
            <person name="Kobayashi M.J."/>
            <person name="Fawcett J.A."/>
            <person name="Hatakeyama M."/>
            <person name="Paape T."/>
            <person name="Ng C.H."/>
            <person name="Ang C.C."/>
            <person name="Tnah L.H."/>
            <person name="Lee C.T."/>
            <person name="Nishiyama T."/>
            <person name="Sese J."/>
            <person name="O'Brien M.J."/>
            <person name="Copetti D."/>
            <person name="Mohd Noor M.I."/>
            <person name="Ong R.C."/>
            <person name="Putra M."/>
            <person name="Sireger I.Z."/>
            <person name="Indrioko S."/>
            <person name="Kosugi Y."/>
            <person name="Izuno A."/>
            <person name="Isagi Y."/>
            <person name="Lee S.L."/>
            <person name="Shimizu K.K."/>
        </authorList>
    </citation>
    <scope>NUCLEOTIDE SEQUENCE [LARGE SCALE GENOMIC DNA]</scope>
    <source>
        <strain evidence="2">214</strain>
    </source>
</reference>
<keyword evidence="3" id="KW-1185">Reference proteome</keyword>
<comment type="caution">
    <text evidence="2">The sequence shown here is derived from an EMBL/GenBank/DDBJ whole genome shotgun (WGS) entry which is preliminary data.</text>
</comment>
<dbReference type="EMBL" id="BPVZ01000704">
    <property type="protein sequence ID" value="GKV52432.1"/>
    <property type="molecule type" value="Genomic_DNA"/>
</dbReference>
<accession>A0AAV5MV80</accession>
<dbReference type="Proteomes" id="UP001054252">
    <property type="component" value="Unassembled WGS sequence"/>
</dbReference>
<evidence type="ECO:0000313" key="2">
    <source>
        <dbReference type="EMBL" id="GKV52432.1"/>
    </source>
</evidence>
<organism evidence="2 3">
    <name type="scientific">Rubroshorea leprosula</name>
    <dbReference type="NCBI Taxonomy" id="152421"/>
    <lineage>
        <taxon>Eukaryota</taxon>
        <taxon>Viridiplantae</taxon>
        <taxon>Streptophyta</taxon>
        <taxon>Embryophyta</taxon>
        <taxon>Tracheophyta</taxon>
        <taxon>Spermatophyta</taxon>
        <taxon>Magnoliopsida</taxon>
        <taxon>eudicotyledons</taxon>
        <taxon>Gunneridae</taxon>
        <taxon>Pentapetalae</taxon>
        <taxon>rosids</taxon>
        <taxon>malvids</taxon>
        <taxon>Malvales</taxon>
        <taxon>Dipterocarpaceae</taxon>
        <taxon>Rubroshorea</taxon>
    </lineage>
</organism>
<protein>
    <submittedName>
        <fullName evidence="2">Uncharacterized protein</fullName>
    </submittedName>
</protein>
<dbReference type="AlphaFoldDB" id="A0AAV5MV80"/>
<gene>
    <name evidence="2" type="ORF">SLEP1_g59014</name>
</gene>